<evidence type="ECO:0000313" key="4">
    <source>
        <dbReference type="Proteomes" id="UP000239415"/>
    </source>
</evidence>
<feature type="transmembrane region" description="Helical" evidence="2">
    <location>
        <begin position="12"/>
        <end position="34"/>
    </location>
</feature>
<name>A0A2T0K9W2_9ACTN</name>
<accession>A0A2T0K9W2</accession>
<feature type="transmembrane region" description="Helical" evidence="2">
    <location>
        <begin position="277"/>
        <end position="300"/>
    </location>
</feature>
<feature type="transmembrane region" description="Helical" evidence="2">
    <location>
        <begin position="122"/>
        <end position="144"/>
    </location>
</feature>
<evidence type="ECO:0000256" key="2">
    <source>
        <dbReference type="SAM" id="Phobius"/>
    </source>
</evidence>
<feature type="transmembrane region" description="Helical" evidence="2">
    <location>
        <begin position="174"/>
        <end position="195"/>
    </location>
</feature>
<keyword evidence="2" id="KW-0472">Membrane</keyword>
<feature type="transmembrane region" description="Helical" evidence="2">
    <location>
        <begin position="251"/>
        <end position="270"/>
    </location>
</feature>
<organism evidence="3 4">
    <name type="scientific">Actinoplanes italicus</name>
    <dbReference type="NCBI Taxonomy" id="113567"/>
    <lineage>
        <taxon>Bacteria</taxon>
        <taxon>Bacillati</taxon>
        <taxon>Actinomycetota</taxon>
        <taxon>Actinomycetes</taxon>
        <taxon>Micromonosporales</taxon>
        <taxon>Micromonosporaceae</taxon>
        <taxon>Actinoplanes</taxon>
    </lineage>
</organism>
<keyword evidence="2" id="KW-0812">Transmembrane</keyword>
<feature type="transmembrane region" description="Helical" evidence="2">
    <location>
        <begin position="461"/>
        <end position="481"/>
    </location>
</feature>
<gene>
    <name evidence="3" type="ORF">CLV67_109169</name>
</gene>
<feature type="transmembrane region" description="Helical" evidence="2">
    <location>
        <begin position="527"/>
        <end position="546"/>
    </location>
</feature>
<dbReference type="OrthoDB" id="9914062at2"/>
<keyword evidence="2" id="KW-1133">Transmembrane helix</keyword>
<feature type="compositionally biased region" description="Low complexity" evidence="1">
    <location>
        <begin position="416"/>
        <end position="445"/>
    </location>
</feature>
<comment type="caution">
    <text evidence="3">The sequence shown here is derived from an EMBL/GenBank/DDBJ whole genome shotgun (WGS) entry which is preliminary data.</text>
</comment>
<dbReference type="AlphaFoldDB" id="A0A2T0K9W2"/>
<sequence>MPEIAPTPAEATAVTIWMVAVIVAPLGLTAGLALLHRSRGPAAVTPVRRRAGGLWTFALLGIGMVALGGQVEFLQTGENREITLLEVHGTGAPVYWLGYSLGAGLLTILVLALLPRRHTLRIVLGVPALVAGSLFMGLLLMLYARIDQLDARHMAGLLAGAKPTGELSVPGDTWLVGPGWLLGFLGTFLLLLVAAQIVAERYALLVLGAVAVAAALAATPATPDLSTFWVVRNNELERVGYSPFDLGGPALLWPVALILPAILLCAIPFLPRWWRGAATLVAALAPAWIVLATQVSYVHAKAVLPAMMRAEGITVSKERAVFLTYLAMFLALGLLPVAAVRLWRAARSGMPLPWAASPLAPSTAGPPPVAAAPALAPVPAAASGSIPAPGPVPASAAPIRVPAAVPGVGAVSSPPLSASTAPPMTTSGPALPPSAASAPVASSTPGKITERLGRPSALTRAAAVVTLVLGAGLLGAFLWLLGIGITDGPLAGYIFFGAVPFLFGMLLVTAAPKLWRGSSAAAARAAAIVKIPFSLFVGGVATVVFLDSEYRIQFLIYFSAAAAVLGAILVLLNVAKARLQR</sequence>
<feature type="region of interest" description="Disordered" evidence="1">
    <location>
        <begin position="416"/>
        <end position="446"/>
    </location>
</feature>
<feature type="transmembrane region" description="Helical" evidence="2">
    <location>
        <begin position="94"/>
        <end position="115"/>
    </location>
</feature>
<feature type="transmembrane region" description="Helical" evidence="2">
    <location>
        <begin position="552"/>
        <end position="575"/>
    </location>
</feature>
<protein>
    <submittedName>
        <fullName evidence="3">Uncharacterized protein</fullName>
    </submittedName>
</protein>
<evidence type="ECO:0000313" key="3">
    <source>
        <dbReference type="EMBL" id="PRX19904.1"/>
    </source>
</evidence>
<feature type="transmembrane region" description="Helical" evidence="2">
    <location>
        <begin position="493"/>
        <end position="515"/>
    </location>
</feature>
<proteinExistence type="predicted"/>
<dbReference type="RefSeq" id="WP_106321690.1">
    <property type="nucleotide sequence ID" value="NZ_BOMO01000078.1"/>
</dbReference>
<feature type="transmembrane region" description="Helical" evidence="2">
    <location>
        <begin position="202"/>
        <end position="221"/>
    </location>
</feature>
<dbReference type="Proteomes" id="UP000239415">
    <property type="component" value="Unassembled WGS sequence"/>
</dbReference>
<feature type="transmembrane region" description="Helical" evidence="2">
    <location>
        <begin position="320"/>
        <end position="343"/>
    </location>
</feature>
<feature type="transmembrane region" description="Helical" evidence="2">
    <location>
        <begin position="54"/>
        <end position="74"/>
    </location>
</feature>
<evidence type="ECO:0000256" key="1">
    <source>
        <dbReference type="SAM" id="MobiDB-lite"/>
    </source>
</evidence>
<dbReference type="EMBL" id="PVMZ01000009">
    <property type="protein sequence ID" value="PRX19904.1"/>
    <property type="molecule type" value="Genomic_DNA"/>
</dbReference>
<keyword evidence="4" id="KW-1185">Reference proteome</keyword>
<reference evidence="3 4" key="1">
    <citation type="submission" date="2018-03" db="EMBL/GenBank/DDBJ databases">
        <title>Genomic Encyclopedia of Archaeal and Bacterial Type Strains, Phase II (KMG-II): from individual species to whole genera.</title>
        <authorList>
            <person name="Goeker M."/>
        </authorList>
    </citation>
    <scope>NUCLEOTIDE SEQUENCE [LARGE SCALE GENOMIC DNA]</scope>
    <source>
        <strain evidence="3 4">DSM 43146</strain>
    </source>
</reference>